<dbReference type="InterPro" id="IPR032710">
    <property type="entry name" value="NTF2-like_dom_sf"/>
</dbReference>
<evidence type="ECO:0000313" key="3">
    <source>
        <dbReference type="Proteomes" id="UP001065265"/>
    </source>
</evidence>
<proteinExistence type="predicted"/>
<feature type="signal peptide" evidence="1">
    <location>
        <begin position="1"/>
        <end position="32"/>
    </location>
</feature>
<evidence type="ECO:0000256" key="1">
    <source>
        <dbReference type="SAM" id="SignalP"/>
    </source>
</evidence>
<evidence type="ECO:0000313" key="2">
    <source>
        <dbReference type="EMBL" id="UVI38409.1"/>
    </source>
</evidence>
<name>A0ABY5SYY1_9SPHN</name>
<dbReference type="RefSeq" id="WP_265557574.1">
    <property type="nucleotide sequence ID" value="NZ_CP092471.1"/>
</dbReference>
<evidence type="ECO:0008006" key="4">
    <source>
        <dbReference type="Google" id="ProtNLM"/>
    </source>
</evidence>
<protein>
    <recommendedName>
        <fullName evidence="4">Nuclear transport factor 2 family protein</fullName>
    </recommendedName>
</protein>
<dbReference type="Proteomes" id="UP001065265">
    <property type="component" value="Chromosome"/>
</dbReference>
<sequence length="195" mass="21100">MQRPGIEKLRLAGALAITCGSVLLPVSAPVVAQETGAISVEPNALNDGASVDAILAALYDVISGAAGEERDWDRFRALFHSDARLIATAIRANGTTAIRSMTPDDYIRGNDAALVGEGFFESEIARRTESFGAITHVWSTYEARQTSSQTQPVMRGINSLQLVNDGDRWWIAHLAWSAETPRAVLPSRYLSQEAD</sequence>
<keyword evidence="1" id="KW-0732">Signal</keyword>
<keyword evidence="3" id="KW-1185">Reference proteome</keyword>
<organism evidence="2 3">
    <name type="scientific">Qipengyuania spongiae</name>
    <dbReference type="NCBI Taxonomy" id="2909673"/>
    <lineage>
        <taxon>Bacteria</taxon>
        <taxon>Pseudomonadati</taxon>
        <taxon>Pseudomonadota</taxon>
        <taxon>Alphaproteobacteria</taxon>
        <taxon>Sphingomonadales</taxon>
        <taxon>Erythrobacteraceae</taxon>
        <taxon>Qipengyuania</taxon>
    </lineage>
</organism>
<feature type="chain" id="PRO_5047194196" description="Nuclear transport factor 2 family protein" evidence="1">
    <location>
        <begin position="33"/>
        <end position="195"/>
    </location>
</feature>
<dbReference type="Gene3D" id="3.10.450.50">
    <property type="match status" value="1"/>
</dbReference>
<gene>
    <name evidence="2" type="ORF">L1F33_09055</name>
</gene>
<dbReference type="SUPFAM" id="SSF54427">
    <property type="entry name" value="NTF2-like"/>
    <property type="match status" value="1"/>
</dbReference>
<accession>A0ABY5SYY1</accession>
<reference evidence="2" key="1">
    <citation type="submission" date="2022-02" db="EMBL/GenBank/DDBJ databases">
        <title>Qipengyuania spongiae sp. nov., isolated from marine sponge.</title>
        <authorList>
            <person name="Li Z."/>
            <person name="Zhang M."/>
        </authorList>
    </citation>
    <scope>NUCLEOTIDE SEQUENCE</scope>
    <source>
        <strain evidence="2">PHS-Z21</strain>
    </source>
</reference>
<dbReference type="EMBL" id="CP092471">
    <property type="protein sequence ID" value="UVI38409.1"/>
    <property type="molecule type" value="Genomic_DNA"/>
</dbReference>